<keyword evidence="2" id="KW-1185">Reference proteome</keyword>
<accession>A0A420DHE5</accession>
<gene>
    <name evidence="1" type="ORF">C8N30_2704</name>
</gene>
<name>A0A420DHE5_9RHOB</name>
<evidence type="ECO:0000313" key="1">
    <source>
        <dbReference type="EMBL" id="RKE93627.1"/>
    </source>
</evidence>
<dbReference type="Proteomes" id="UP000284407">
    <property type="component" value="Unassembled WGS sequence"/>
</dbReference>
<protein>
    <recommendedName>
        <fullName evidence="3">Helix-turn-helix protein</fullName>
    </recommendedName>
</protein>
<evidence type="ECO:0000313" key="2">
    <source>
        <dbReference type="Proteomes" id="UP000284407"/>
    </source>
</evidence>
<dbReference type="RefSeq" id="WP_037967911.1">
    <property type="nucleotide sequence ID" value="NZ_RAQK01000002.1"/>
</dbReference>
<organism evidence="1 2">
    <name type="scientific">Sulfitobacter guttiformis</name>
    <dbReference type="NCBI Taxonomy" id="74349"/>
    <lineage>
        <taxon>Bacteria</taxon>
        <taxon>Pseudomonadati</taxon>
        <taxon>Pseudomonadota</taxon>
        <taxon>Alphaproteobacteria</taxon>
        <taxon>Rhodobacterales</taxon>
        <taxon>Roseobacteraceae</taxon>
        <taxon>Sulfitobacter</taxon>
    </lineage>
</organism>
<sequence length="112" mass="13030">MDEKPKKPVRRLRKKFKVDTAMASRLKISRLERENAELREQLSGGWISPTKEFCDTKYAARMINKREQTLRNLRSTGNGPKSFNKSGSVYYLVSDLRAFIVEGKTDWRTDDS</sequence>
<dbReference type="AlphaFoldDB" id="A0A420DHE5"/>
<evidence type="ECO:0008006" key="3">
    <source>
        <dbReference type="Google" id="ProtNLM"/>
    </source>
</evidence>
<proteinExistence type="predicted"/>
<comment type="caution">
    <text evidence="1">The sequence shown here is derived from an EMBL/GenBank/DDBJ whole genome shotgun (WGS) entry which is preliminary data.</text>
</comment>
<dbReference type="OrthoDB" id="9937910at2"/>
<reference evidence="1 2" key="1">
    <citation type="submission" date="2018-09" db="EMBL/GenBank/DDBJ databases">
        <title>Genomic Encyclopedia of Archaeal and Bacterial Type Strains, Phase II (KMG-II): from individual species to whole genera.</title>
        <authorList>
            <person name="Goeker M."/>
        </authorList>
    </citation>
    <scope>NUCLEOTIDE SEQUENCE [LARGE SCALE GENOMIC DNA]</scope>
    <source>
        <strain evidence="1 2">DSM 11458</strain>
    </source>
</reference>
<dbReference type="EMBL" id="RAQK01000002">
    <property type="protein sequence ID" value="RKE93627.1"/>
    <property type="molecule type" value="Genomic_DNA"/>
</dbReference>